<sequence>MESVSIQALKALVETKIDSKTLMKVIWNNQEKLTLFIKPNISIHSVIYDKRDGYLFYDPDGKRVTQTIPLIVPEDHLADGKVLLGGGLLLNDHPLSKEDIAFLQNHPLS</sequence>
<gene>
    <name evidence="1" type="ORF">ACFQU8_09125</name>
</gene>
<accession>A0ABW2UU43</accession>
<protein>
    <submittedName>
        <fullName evidence="1">Uncharacterized protein</fullName>
    </submittedName>
</protein>
<proteinExistence type="predicted"/>
<dbReference type="Proteomes" id="UP001596620">
    <property type="component" value="Unassembled WGS sequence"/>
</dbReference>
<dbReference type="EMBL" id="JBHTGR010000022">
    <property type="protein sequence ID" value="MFC7747394.1"/>
    <property type="molecule type" value="Genomic_DNA"/>
</dbReference>
<name>A0ABW2UU43_9BACI</name>
<evidence type="ECO:0000313" key="1">
    <source>
        <dbReference type="EMBL" id="MFC7747394.1"/>
    </source>
</evidence>
<evidence type="ECO:0000313" key="2">
    <source>
        <dbReference type="Proteomes" id="UP001596620"/>
    </source>
</evidence>
<reference evidence="2" key="1">
    <citation type="journal article" date="2019" name="Int. J. Syst. Evol. Microbiol.">
        <title>The Global Catalogue of Microorganisms (GCM) 10K type strain sequencing project: providing services to taxonomists for standard genome sequencing and annotation.</title>
        <authorList>
            <consortium name="The Broad Institute Genomics Platform"/>
            <consortium name="The Broad Institute Genome Sequencing Center for Infectious Disease"/>
            <person name="Wu L."/>
            <person name="Ma J."/>
        </authorList>
    </citation>
    <scope>NUCLEOTIDE SEQUENCE [LARGE SCALE GENOMIC DNA]</scope>
    <source>
        <strain evidence="2">JCM 30234</strain>
    </source>
</reference>
<comment type="caution">
    <text evidence="1">The sequence shown here is derived from an EMBL/GenBank/DDBJ whole genome shotgun (WGS) entry which is preliminary data.</text>
</comment>
<dbReference type="RefSeq" id="WP_382358980.1">
    <property type="nucleotide sequence ID" value="NZ_JBHTGR010000022.1"/>
</dbReference>
<organism evidence="1 2">
    <name type="scientific">Lentibacillus kimchii</name>
    <dbReference type="NCBI Taxonomy" id="1542911"/>
    <lineage>
        <taxon>Bacteria</taxon>
        <taxon>Bacillati</taxon>
        <taxon>Bacillota</taxon>
        <taxon>Bacilli</taxon>
        <taxon>Bacillales</taxon>
        <taxon>Bacillaceae</taxon>
        <taxon>Lentibacillus</taxon>
    </lineage>
</organism>
<keyword evidence="2" id="KW-1185">Reference proteome</keyword>